<feature type="compositionally biased region" description="Basic residues" evidence="1">
    <location>
        <begin position="560"/>
        <end position="570"/>
    </location>
</feature>
<proteinExistence type="predicted"/>
<feature type="compositionally biased region" description="Low complexity" evidence="1">
    <location>
        <begin position="633"/>
        <end position="658"/>
    </location>
</feature>
<feature type="region of interest" description="Disordered" evidence="1">
    <location>
        <begin position="366"/>
        <end position="453"/>
    </location>
</feature>
<evidence type="ECO:0000313" key="3">
    <source>
        <dbReference type="EMBL" id="CAD9564688.1"/>
    </source>
</evidence>
<feature type="domain" description="DUF6824" evidence="2">
    <location>
        <begin position="54"/>
        <end position="140"/>
    </location>
</feature>
<feature type="compositionally biased region" description="Low complexity" evidence="1">
    <location>
        <begin position="268"/>
        <end position="335"/>
    </location>
</feature>
<feature type="region of interest" description="Disordered" evidence="1">
    <location>
        <begin position="633"/>
        <end position="718"/>
    </location>
</feature>
<feature type="compositionally biased region" description="Low complexity" evidence="1">
    <location>
        <begin position="208"/>
        <end position="226"/>
    </location>
</feature>
<sequence>MWNRAASIVGRSSNNNNNVSVQSRSSNNSVATHSQLGTPVSLTNIPEEERTNVDVLCGTGTGPNQWAGNISYRGLVDERRAEYLAASHKQKRPIAMEIVAMVRTRGGRFLKKDKLSGLWNDIGDGGKSGAIEKAARLLRETSNLNSSSSGSSKVMSSVFQGARQMFFRRTKSGRIVADDEPSSNASYSRRPPPDNSHNHNRASYGSVNSSGSMQQQNPNMSMQGMNCNNRGSYGSHSMDGSQQQQQQAQQRGSVSYTDMSGASSFGHSMKSSNNASNSNNRGSYGSDMSNRGSSYSHVSYGSGGPMQQQQSQQGGYANPRQQHMPTPQQQQSQNPRTAAYVSNSYNMLSSDSGVLREAAMHFLPEADSNQQGGGHDTHNANKNVAPQSYGGYNNNNNNNNNPQAQQHQHQQHNNNNNHVPDRHGFRESFRREVARSKAKNGQQGSQSQRSIKQVLSASARKLGKEVDWNSIRSDVTWDDPAETLGDDQLDFIVDSLKKEGDDIDDISTSLAGAQISKAGAQRHQLQTQNSSLSASSRRSTTALRRGLLRKMSSSDISIHTHNHRSAKHKRNNSDESNVYKPKNIHMMPPPTGLVRSASDSSLVVVPSSNSNSHQATAAFEPIPVQQYHQMNGMNMNNHNQISHQNQNQQQNQQPYNGNSYLAHPNQPQAHRPSSGSQSNFQHLEQHFQPTQEGWSRQSNMTAPDQWHRNSGMSMLGISTNAGDLHGNLNMPTPSNINNSSTGYRSSITSGSSFDVFAGNQQHVNVNVNRLSAMSGLSGISTESWANDINMGQQQQQQFNRQSWRSMSSGQSYMHNPNDLNYSHSRGSMNNNDGSHYRSSLSLNMDQLQATILEGVGENQSERGSFTGPSPSGGNTNTNGNNNGPGTDAIDQLVFAAGAAVEQQQQQQQQQQYGQQQPQQGSNNGGGNANYTSV</sequence>
<dbReference type="Pfam" id="PF20710">
    <property type="entry name" value="DUF6824"/>
    <property type="match status" value="1"/>
</dbReference>
<feature type="compositionally biased region" description="Basic and acidic residues" evidence="1">
    <location>
        <begin position="419"/>
        <end position="435"/>
    </location>
</feature>
<gene>
    <name evidence="3" type="ORF">LDAN0321_LOCUS4612</name>
</gene>
<dbReference type="InterPro" id="IPR049227">
    <property type="entry name" value="DUF6824"/>
</dbReference>
<feature type="region of interest" description="Disordered" evidence="1">
    <location>
        <begin position="518"/>
        <end position="585"/>
    </location>
</feature>
<feature type="compositionally biased region" description="Low complexity" evidence="1">
    <location>
        <begin position="393"/>
        <end position="418"/>
    </location>
</feature>
<feature type="region of interest" description="Disordered" evidence="1">
    <location>
        <begin position="856"/>
        <end position="933"/>
    </location>
</feature>
<feature type="compositionally biased region" description="Polar residues" evidence="1">
    <location>
        <begin position="380"/>
        <end position="392"/>
    </location>
</feature>
<feature type="region of interest" description="Disordered" evidence="1">
    <location>
        <begin position="1"/>
        <end position="47"/>
    </location>
</feature>
<protein>
    <recommendedName>
        <fullName evidence="2">DUF6824 domain-containing protein</fullName>
    </recommendedName>
</protein>
<dbReference type="AlphaFoldDB" id="A0A7S2K4C9"/>
<feature type="region of interest" description="Disordered" evidence="1">
    <location>
        <begin position="170"/>
        <end position="337"/>
    </location>
</feature>
<feature type="compositionally biased region" description="Polar residues" evidence="1">
    <location>
        <begin position="31"/>
        <end position="44"/>
    </location>
</feature>
<feature type="compositionally biased region" description="Low complexity" evidence="1">
    <location>
        <begin position="902"/>
        <end position="921"/>
    </location>
</feature>
<dbReference type="EMBL" id="HBGY01007397">
    <property type="protein sequence ID" value="CAD9564688.1"/>
    <property type="molecule type" value="Transcribed_RNA"/>
</dbReference>
<feature type="compositionally biased region" description="Polar residues" evidence="1">
    <location>
        <begin position="729"/>
        <end position="743"/>
    </location>
</feature>
<organism evidence="3">
    <name type="scientific">Leptocylindrus danicus</name>
    <dbReference type="NCBI Taxonomy" id="163516"/>
    <lineage>
        <taxon>Eukaryota</taxon>
        <taxon>Sar</taxon>
        <taxon>Stramenopiles</taxon>
        <taxon>Ochrophyta</taxon>
        <taxon>Bacillariophyta</taxon>
        <taxon>Coscinodiscophyceae</taxon>
        <taxon>Chaetocerotophycidae</taxon>
        <taxon>Leptocylindrales</taxon>
        <taxon>Leptocylindraceae</taxon>
        <taxon>Leptocylindrus</taxon>
    </lineage>
</organism>
<feature type="compositionally biased region" description="Polar residues" evidence="1">
    <location>
        <begin position="665"/>
        <end position="718"/>
    </location>
</feature>
<feature type="compositionally biased region" description="Low complexity" evidence="1">
    <location>
        <begin position="530"/>
        <end position="545"/>
    </location>
</feature>
<feature type="compositionally biased region" description="Polar residues" evidence="1">
    <location>
        <begin position="439"/>
        <end position="453"/>
    </location>
</feature>
<feature type="compositionally biased region" description="Low complexity" evidence="1">
    <location>
        <begin position="11"/>
        <end position="30"/>
    </location>
</feature>
<feature type="compositionally biased region" description="Polar residues" evidence="1">
    <location>
        <begin position="798"/>
        <end position="838"/>
    </location>
</feature>
<reference evidence="3" key="1">
    <citation type="submission" date="2021-01" db="EMBL/GenBank/DDBJ databases">
        <authorList>
            <person name="Corre E."/>
            <person name="Pelletier E."/>
            <person name="Niang G."/>
            <person name="Scheremetjew M."/>
            <person name="Finn R."/>
            <person name="Kale V."/>
            <person name="Holt S."/>
            <person name="Cochrane G."/>
            <person name="Meng A."/>
            <person name="Brown T."/>
            <person name="Cohen L."/>
        </authorList>
    </citation>
    <scope>NUCLEOTIDE SEQUENCE</scope>
    <source>
        <strain evidence="3">B650</strain>
    </source>
</reference>
<evidence type="ECO:0000259" key="2">
    <source>
        <dbReference type="Pfam" id="PF20710"/>
    </source>
</evidence>
<feature type="compositionally biased region" description="Polar residues" evidence="1">
    <location>
        <begin position="227"/>
        <end position="241"/>
    </location>
</feature>
<feature type="region of interest" description="Disordered" evidence="1">
    <location>
        <begin position="724"/>
        <end position="743"/>
    </location>
</feature>
<feature type="compositionally biased region" description="Low complexity" evidence="1">
    <location>
        <begin position="866"/>
        <end position="886"/>
    </location>
</feature>
<evidence type="ECO:0000256" key="1">
    <source>
        <dbReference type="SAM" id="MobiDB-lite"/>
    </source>
</evidence>
<feature type="region of interest" description="Disordered" evidence="1">
    <location>
        <begin position="792"/>
        <end position="838"/>
    </location>
</feature>
<name>A0A7S2K4C9_9STRA</name>
<feature type="compositionally biased region" description="Polar residues" evidence="1">
    <location>
        <begin position="251"/>
        <end position="266"/>
    </location>
</feature>
<accession>A0A7S2K4C9</accession>